<evidence type="ECO:0000313" key="5">
    <source>
        <dbReference type="EMBL" id="MBA9007636.1"/>
    </source>
</evidence>
<organism evidence="5 6">
    <name type="scientific">Thermomonospora cellulosilytica</name>
    <dbReference type="NCBI Taxonomy" id="1411118"/>
    <lineage>
        <taxon>Bacteria</taxon>
        <taxon>Bacillati</taxon>
        <taxon>Actinomycetota</taxon>
        <taxon>Actinomycetes</taxon>
        <taxon>Streptosporangiales</taxon>
        <taxon>Thermomonosporaceae</taxon>
        <taxon>Thermomonospora</taxon>
    </lineage>
</organism>
<feature type="chain" id="PRO_5038822910" evidence="4">
    <location>
        <begin position="24"/>
        <end position="313"/>
    </location>
</feature>
<evidence type="ECO:0000256" key="2">
    <source>
        <dbReference type="ARBA" id="ARBA00022801"/>
    </source>
</evidence>
<dbReference type="SUPFAM" id="SSF53474">
    <property type="entry name" value="alpha/beta-Hydrolases"/>
    <property type="match status" value="1"/>
</dbReference>
<sequence>MRRVASLAPALLLLLAGCSPGDAPDRPGGAAGRERPPAEVAGVPTAAGTHRLKLDAGGVNKREYRLRVPPQLADRRWRDGRPAEPLPLVVAMHGGAANAERMERISGLDETADREGVLVAYPEGWLMSWNAGFCCGPAKLAKTDDIGFITELVGRLTDAGLADPDRVYATGFSNGAAMAYRLACEAPGTFAAIGAVSAAMAMPRCDPAPTSVLVMHGTRDGNVPYDGGGRIDWNDPRSFPPVSHAVDYWRKENGLPPLGRTLEVGDGPDCRTTGRGGAGTEVALCRIEGGGHAWPEGAHNTLWTFFEDHPRRD</sequence>
<dbReference type="InterPro" id="IPR050955">
    <property type="entry name" value="Plant_Biomass_Hydrol_Est"/>
</dbReference>
<dbReference type="InterPro" id="IPR010126">
    <property type="entry name" value="Esterase_phb"/>
</dbReference>
<evidence type="ECO:0000313" key="6">
    <source>
        <dbReference type="Proteomes" id="UP000539313"/>
    </source>
</evidence>
<dbReference type="InterPro" id="IPR029058">
    <property type="entry name" value="AB_hydrolase_fold"/>
</dbReference>
<dbReference type="PANTHER" id="PTHR43037">
    <property type="entry name" value="UNNAMED PRODUCT-RELATED"/>
    <property type="match status" value="1"/>
</dbReference>
<dbReference type="GO" id="GO:0016787">
    <property type="term" value="F:hydrolase activity"/>
    <property type="evidence" value="ECO:0007669"/>
    <property type="project" value="UniProtKB-KW"/>
</dbReference>
<protein>
    <submittedName>
        <fullName evidence="5">Polyhydroxybutyrate depolymerase</fullName>
    </submittedName>
</protein>
<gene>
    <name evidence="5" type="ORF">HNR21_006518</name>
</gene>
<evidence type="ECO:0000256" key="4">
    <source>
        <dbReference type="SAM" id="SignalP"/>
    </source>
</evidence>
<dbReference type="Proteomes" id="UP000539313">
    <property type="component" value="Unassembled WGS sequence"/>
</dbReference>
<keyword evidence="1 4" id="KW-0732">Signal</keyword>
<proteinExistence type="predicted"/>
<feature type="signal peptide" evidence="4">
    <location>
        <begin position="1"/>
        <end position="23"/>
    </location>
</feature>
<comment type="caution">
    <text evidence="5">The sequence shown here is derived from an EMBL/GenBank/DDBJ whole genome shotgun (WGS) entry which is preliminary data.</text>
</comment>
<dbReference type="EMBL" id="JACJII010000001">
    <property type="protein sequence ID" value="MBA9007636.1"/>
    <property type="molecule type" value="Genomic_DNA"/>
</dbReference>
<dbReference type="Gene3D" id="3.40.50.1820">
    <property type="entry name" value="alpha/beta hydrolase"/>
    <property type="match status" value="1"/>
</dbReference>
<evidence type="ECO:0000256" key="1">
    <source>
        <dbReference type="ARBA" id="ARBA00022729"/>
    </source>
</evidence>
<dbReference type="Pfam" id="PF10503">
    <property type="entry name" value="Esterase_PHB"/>
    <property type="match status" value="1"/>
</dbReference>
<reference evidence="5 6" key="1">
    <citation type="submission" date="2020-08" db="EMBL/GenBank/DDBJ databases">
        <title>Sequencing the genomes of 1000 actinobacteria strains.</title>
        <authorList>
            <person name="Klenk H.-P."/>
        </authorList>
    </citation>
    <scope>NUCLEOTIDE SEQUENCE [LARGE SCALE GENOMIC DNA]</scope>
    <source>
        <strain evidence="5 6">DSM 45823</strain>
    </source>
</reference>
<dbReference type="GO" id="GO:0005576">
    <property type="term" value="C:extracellular region"/>
    <property type="evidence" value="ECO:0007669"/>
    <property type="project" value="InterPro"/>
</dbReference>
<keyword evidence="6" id="KW-1185">Reference proteome</keyword>
<keyword evidence="2" id="KW-0378">Hydrolase</keyword>
<evidence type="ECO:0000256" key="3">
    <source>
        <dbReference type="SAM" id="MobiDB-lite"/>
    </source>
</evidence>
<dbReference type="PROSITE" id="PS51257">
    <property type="entry name" value="PROKAR_LIPOPROTEIN"/>
    <property type="match status" value="1"/>
</dbReference>
<dbReference type="RefSeq" id="WP_182708145.1">
    <property type="nucleotide sequence ID" value="NZ_JACJII010000001.1"/>
</dbReference>
<dbReference type="PANTHER" id="PTHR43037:SF1">
    <property type="entry name" value="BLL1128 PROTEIN"/>
    <property type="match status" value="1"/>
</dbReference>
<accession>A0A7W3RC74</accession>
<feature type="region of interest" description="Disordered" evidence="3">
    <location>
        <begin position="24"/>
        <end position="47"/>
    </location>
</feature>
<dbReference type="AlphaFoldDB" id="A0A7W3RC74"/>
<name>A0A7W3RC74_9ACTN</name>